<evidence type="ECO:0000313" key="1">
    <source>
        <dbReference type="EMBL" id="EJX09428.1"/>
    </source>
</evidence>
<name>J9H128_9ZZZZ</name>
<gene>
    <name evidence="1" type="ORF">EVA_02462</name>
</gene>
<comment type="caution">
    <text evidence="1">The sequence shown here is derived from an EMBL/GenBank/DDBJ whole genome shotgun (WGS) entry which is preliminary data.</text>
</comment>
<protein>
    <submittedName>
        <fullName evidence="1">Uncharacterized protein</fullName>
    </submittedName>
</protein>
<dbReference type="AlphaFoldDB" id="J9H128"/>
<dbReference type="EMBL" id="AMCI01000394">
    <property type="protein sequence ID" value="EJX09428.1"/>
    <property type="molecule type" value="Genomic_DNA"/>
</dbReference>
<accession>J9H128</accession>
<organism evidence="1">
    <name type="scientific">gut metagenome</name>
    <dbReference type="NCBI Taxonomy" id="749906"/>
    <lineage>
        <taxon>unclassified sequences</taxon>
        <taxon>metagenomes</taxon>
        <taxon>organismal metagenomes</taxon>
    </lineage>
</organism>
<proteinExistence type="predicted"/>
<reference evidence="1" key="1">
    <citation type="journal article" date="2012" name="PLoS ONE">
        <title>Gene sets for utilization of primary and secondary nutrition supplies in the distal gut of endangered iberian lynx.</title>
        <authorList>
            <person name="Alcaide M."/>
            <person name="Messina E."/>
            <person name="Richter M."/>
            <person name="Bargiela R."/>
            <person name="Peplies J."/>
            <person name="Huws S.A."/>
            <person name="Newbold C.J."/>
            <person name="Golyshin P.N."/>
            <person name="Simon M.A."/>
            <person name="Lopez G."/>
            <person name="Yakimov M.M."/>
            <person name="Ferrer M."/>
        </authorList>
    </citation>
    <scope>NUCLEOTIDE SEQUENCE</scope>
</reference>
<sequence length="34" mass="4214">MFGIMRRYFQKLIDLSNKSTLWHFNLNICPRKNK</sequence>